<sequence length="144" mass="16647">MPWRLANGESGFSETSITFYPFQTRSTLTTMDQYQRVEKPRPETPIKNEIRITPQGRIRNYIIYDTALFQILDPFGDGLCLYLLDMLCIEKGIRDNCFHEVAFPCFKTSTPRSVYIEATHAAVDARFVSNDLQVTTIMVFSKFK</sequence>
<comment type="caution">
    <text evidence="1">The sequence shown here is derived from an EMBL/GenBank/DDBJ whole genome shotgun (WGS) entry which is preliminary data.</text>
</comment>
<reference evidence="1 2" key="2">
    <citation type="submission" date="2020-07" db="EMBL/GenBank/DDBJ databases">
        <title>Genome assembly of wild tea tree DASZ reveals pedigree and selection history of tea varieties.</title>
        <authorList>
            <person name="Zhang W."/>
        </authorList>
    </citation>
    <scope>NUCLEOTIDE SEQUENCE [LARGE SCALE GENOMIC DNA]</scope>
    <source>
        <strain evidence="2">cv. G240</strain>
        <tissue evidence="1">Leaf</tissue>
    </source>
</reference>
<keyword evidence="2" id="KW-1185">Reference proteome</keyword>
<reference evidence="2" key="1">
    <citation type="journal article" date="2020" name="Nat. Commun.">
        <title>Genome assembly of wild tea tree DASZ reveals pedigree and selection history of tea varieties.</title>
        <authorList>
            <person name="Zhang W."/>
            <person name="Zhang Y."/>
            <person name="Qiu H."/>
            <person name="Guo Y."/>
            <person name="Wan H."/>
            <person name="Zhang X."/>
            <person name="Scossa F."/>
            <person name="Alseekh S."/>
            <person name="Zhang Q."/>
            <person name="Wang P."/>
            <person name="Xu L."/>
            <person name="Schmidt M.H."/>
            <person name="Jia X."/>
            <person name="Li D."/>
            <person name="Zhu A."/>
            <person name="Guo F."/>
            <person name="Chen W."/>
            <person name="Ni D."/>
            <person name="Usadel B."/>
            <person name="Fernie A.R."/>
            <person name="Wen W."/>
        </authorList>
    </citation>
    <scope>NUCLEOTIDE SEQUENCE [LARGE SCALE GENOMIC DNA]</scope>
    <source>
        <strain evidence="2">cv. G240</strain>
    </source>
</reference>
<evidence type="ECO:0000313" key="2">
    <source>
        <dbReference type="Proteomes" id="UP000593564"/>
    </source>
</evidence>
<protein>
    <submittedName>
        <fullName evidence="1">Uncharacterized protein</fullName>
    </submittedName>
</protein>
<dbReference type="AlphaFoldDB" id="A0A7J7I0D3"/>
<dbReference type="EMBL" id="JACBKZ010000002">
    <property type="protein sequence ID" value="KAF5958107.1"/>
    <property type="molecule type" value="Genomic_DNA"/>
</dbReference>
<proteinExistence type="predicted"/>
<accession>A0A7J7I0D3</accession>
<evidence type="ECO:0000313" key="1">
    <source>
        <dbReference type="EMBL" id="KAF5958107.1"/>
    </source>
</evidence>
<name>A0A7J7I0D3_CAMSI</name>
<gene>
    <name evidence="1" type="ORF">HYC85_005332</name>
</gene>
<dbReference type="Proteomes" id="UP000593564">
    <property type="component" value="Unassembled WGS sequence"/>
</dbReference>
<organism evidence="1 2">
    <name type="scientific">Camellia sinensis</name>
    <name type="common">Tea plant</name>
    <name type="synonym">Thea sinensis</name>
    <dbReference type="NCBI Taxonomy" id="4442"/>
    <lineage>
        <taxon>Eukaryota</taxon>
        <taxon>Viridiplantae</taxon>
        <taxon>Streptophyta</taxon>
        <taxon>Embryophyta</taxon>
        <taxon>Tracheophyta</taxon>
        <taxon>Spermatophyta</taxon>
        <taxon>Magnoliopsida</taxon>
        <taxon>eudicotyledons</taxon>
        <taxon>Gunneridae</taxon>
        <taxon>Pentapetalae</taxon>
        <taxon>asterids</taxon>
        <taxon>Ericales</taxon>
        <taxon>Theaceae</taxon>
        <taxon>Camellia</taxon>
    </lineage>
</organism>